<dbReference type="EMBL" id="OU896710">
    <property type="protein sequence ID" value="CAG9820754.1"/>
    <property type="molecule type" value="Genomic_DNA"/>
</dbReference>
<evidence type="ECO:0000259" key="5">
    <source>
        <dbReference type="Pfam" id="PF00135"/>
    </source>
</evidence>
<dbReference type="OrthoDB" id="19653at2759"/>
<keyword evidence="3" id="KW-0378">Hydrolase</keyword>
<sequence length="142" mass="16111">MQNISQFFLHRQAPQPAEPWDGVRDGTKEGYECPSIDLYFKYHIGHEDNCLNLNIYTKELPKGNNASKPVMVFIHGGGFMYGSNKKAYVGPHYLMCDDIVLVTINYRLGVFGKYIILRSLNFIGIPIFNTSESNSDPVQIAF</sequence>
<protein>
    <recommendedName>
        <fullName evidence="5">Carboxylesterase type B domain-containing protein</fullName>
    </recommendedName>
</protein>
<evidence type="ECO:0000256" key="4">
    <source>
        <dbReference type="ARBA" id="ARBA00023180"/>
    </source>
</evidence>
<dbReference type="Pfam" id="PF00135">
    <property type="entry name" value="COesterase"/>
    <property type="match status" value="1"/>
</dbReference>
<accession>A0A9N9X5U9</accession>
<dbReference type="InterPro" id="IPR002018">
    <property type="entry name" value="CarbesteraseB"/>
</dbReference>
<dbReference type="InterPro" id="IPR029058">
    <property type="entry name" value="AB_hydrolase_fold"/>
</dbReference>
<dbReference type="PANTHER" id="PTHR43142">
    <property type="entry name" value="CARBOXYLIC ESTER HYDROLASE"/>
    <property type="match status" value="1"/>
</dbReference>
<dbReference type="SUPFAM" id="SSF53474">
    <property type="entry name" value="alpha/beta-Hydrolases"/>
    <property type="match status" value="1"/>
</dbReference>
<keyword evidence="4" id="KW-0325">Glycoprotein</keyword>
<keyword evidence="2" id="KW-0719">Serine esterase</keyword>
<organism evidence="6 7">
    <name type="scientific">Phaedon cochleariae</name>
    <name type="common">Mustard beetle</name>
    <dbReference type="NCBI Taxonomy" id="80249"/>
    <lineage>
        <taxon>Eukaryota</taxon>
        <taxon>Metazoa</taxon>
        <taxon>Ecdysozoa</taxon>
        <taxon>Arthropoda</taxon>
        <taxon>Hexapoda</taxon>
        <taxon>Insecta</taxon>
        <taxon>Pterygota</taxon>
        <taxon>Neoptera</taxon>
        <taxon>Endopterygota</taxon>
        <taxon>Coleoptera</taxon>
        <taxon>Polyphaga</taxon>
        <taxon>Cucujiformia</taxon>
        <taxon>Chrysomeloidea</taxon>
        <taxon>Chrysomelidae</taxon>
        <taxon>Chrysomelinae</taxon>
        <taxon>Chrysomelini</taxon>
        <taxon>Phaedon</taxon>
    </lineage>
</organism>
<gene>
    <name evidence="6" type="ORF">PHAECO_LOCUS7874</name>
</gene>
<dbReference type="GO" id="GO:0052689">
    <property type="term" value="F:carboxylic ester hydrolase activity"/>
    <property type="evidence" value="ECO:0007669"/>
    <property type="project" value="UniProtKB-KW"/>
</dbReference>
<evidence type="ECO:0000256" key="1">
    <source>
        <dbReference type="ARBA" id="ARBA00005964"/>
    </source>
</evidence>
<evidence type="ECO:0000256" key="3">
    <source>
        <dbReference type="ARBA" id="ARBA00022801"/>
    </source>
</evidence>
<evidence type="ECO:0000256" key="2">
    <source>
        <dbReference type="ARBA" id="ARBA00022487"/>
    </source>
</evidence>
<dbReference type="AlphaFoldDB" id="A0A9N9X5U9"/>
<name>A0A9N9X5U9_PHACE</name>
<proteinExistence type="inferred from homology"/>
<dbReference type="Proteomes" id="UP001153737">
    <property type="component" value="Chromosome 4"/>
</dbReference>
<evidence type="ECO:0000313" key="6">
    <source>
        <dbReference type="EMBL" id="CAG9820754.1"/>
    </source>
</evidence>
<comment type="similarity">
    <text evidence="1">Belongs to the type-B carboxylesterase/lipase family.</text>
</comment>
<evidence type="ECO:0000313" key="7">
    <source>
        <dbReference type="Proteomes" id="UP001153737"/>
    </source>
</evidence>
<keyword evidence="7" id="KW-1185">Reference proteome</keyword>
<reference evidence="6" key="2">
    <citation type="submission" date="2022-10" db="EMBL/GenBank/DDBJ databases">
        <authorList>
            <consortium name="ENA_rothamsted_submissions"/>
            <consortium name="culmorum"/>
            <person name="King R."/>
        </authorList>
    </citation>
    <scope>NUCLEOTIDE SEQUENCE</scope>
</reference>
<feature type="domain" description="Carboxylesterase type B" evidence="5">
    <location>
        <begin position="12"/>
        <end position="112"/>
    </location>
</feature>
<reference evidence="6" key="1">
    <citation type="submission" date="2022-01" db="EMBL/GenBank/DDBJ databases">
        <authorList>
            <person name="King R."/>
        </authorList>
    </citation>
    <scope>NUCLEOTIDE SEQUENCE</scope>
</reference>
<dbReference type="PANTHER" id="PTHR43142:SF1">
    <property type="entry name" value="CARBOXYLIC ESTER HYDROLASE"/>
    <property type="match status" value="1"/>
</dbReference>
<dbReference type="Gene3D" id="3.40.50.1820">
    <property type="entry name" value="alpha/beta hydrolase"/>
    <property type="match status" value="1"/>
</dbReference>